<name>A0A8J2UGU1_9BACT</name>
<sequence>MEMSNDVKSKAKILVTGATGLSGSLVIKEFIRQSIPVKALVRNREKARWFEGHPNVEIVEGNMLQPGSLHKAFEGVEKALLLSSAFEKMVETQETFIDAAKMAGIPHVVKYSGAAAGIGFKTYNFKPGLDHEKIEDYLIDSGLKWTIVRPSQFMQLYLPGTHSGVNMQQHALMLPIGDAMETPVAIEDVAKACVAILSQPGHDKKYYEMTGPDAMTMYEAAEIISNVIGKKISYMPIGFVEYHELLTKLGISPAGIEILNQLSKGRMRCTESYVKLDTHRRLGIRPTSFAEFIYKYSSAFN</sequence>
<evidence type="ECO:0000313" key="2">
    <source>
        <dbReference type="EMBL" id="GGB15573.1"/>
    </source>
</evidence>
<protein>
    <submittedName>
        <fullName evidence="2">NAD(P)-dependent oxidoreductase</fullName>
    </submittedName>
</protein>
<proteinExistence type="predicted"/>
<evidence type="ECO:0000259" key="1">
    <source>
        <dbReference type="Pfam" id="PF05368"/>
    </source>
</evidence>
<gene>
    <name evidence="2" type="ORF">GCM10011511_44230</name>
</gene>
<dbReference type="PANTHER" id="PTHR43162">
    <property type="match status" value="1"/>
</dbReference>
<dbReference type="Proteomes" id="UP000607559">
    <property type="component" value="Unassembled WGS sequence"/>
</dbReference>
<dbReference type="PANTHER" id="PTHR43162:SF1">
    <property type="entry name" value="PRESTALK A DIFFERENTIATION PROTEIN A"/>
    <property type="match status" value="1"/>
</dbReference>
<keyword evidence="3" id="KW-1185">Reference proteome</keyword>
<dbReference type="InterPro" id="IPR036291">
    <property type="entry name" value="NAD(P)-bd_dom_sf"/>
</dbReference>
<dbReference type="InterPro" id="IPR051604">
    <property type="entry name" value="Ergot_Alk_Oxidoreductase"/>
</dbReference>
<dbReference type="Gene3D" id="3.90.25.10">
    <property type="entry name" value="UDP-galactose 4-epimerase, domain 1"/>
    <property type="match status" value="1"/>
</dbReference>
<accession>A0A8J2UGU1</accession>
<organism evidence="2 3">
    <name type="scientific">Puia dinghuensis</name>
    <dbReference type="NCBI Taxonomy" id="1792502"/>
    <lineage>
        <taxon>Bacteria</taxon>
        <taxon>Pseudomonadati</taxon>
        <taxon>Bacteroidota</taxon>
        <taxon>Chitinophagia</taxon>
        <taxon>Chitinophagales</taxon>
        <taxon>Chitinophagaceae</taxon>
        <taxon>Puia</taxon>
    </lineage>
</organism>
<evidence type="ECO:0000313" key="3">
    <source>
        <dbReference type="Proteomes" id="UP000607559"/>
    </source>
</evidence>
<feature type="domain" description="NmrA-like" evidence="1">
    <location>
        <begin position="10"/>
        <end position="238"/>
    </location>
</feature>
<reference evidence="2" key="2">
    <citation type="submission" date="2020-09" db="EMBL/GenBank/DDBJ databases">
        <authorList>
            <person name="Sun Q."/>
            <person name="Zhou Y."/>
        </authorList>
    </citation>
    <scope>NUCLEOTIDE SEQUENCE</scope>
    <source>
        <strain evidence="2">CGMCC 1.15448</strain>
    </source>
</reference>
<comment type="caution">
    <text evidence="2">The sequence shown here is derived from an EMBL/GenBank/DDBJ whole genome shotgun (WGS) entry which is preliminary data.</text>
</comment>
<dbReference type="Pfam" id="PF05368">
    <property type="entry name" value="NmrA"/>
    <property type="match status" value="1"/>
</dbReference>
<dbReference type="InterPro" id="IPR008030">
    <property type="entry name" value="NmrA-like"/>
</dbReference>
<dbReference type="SUPFAM" id="SSF51735">
    <property type="entry name" value="NAD(P)-binding Rossmann-fold domains"/>
    <property type="match status" value="1"/>
</dbReference>
<dbReference type="Gene3D" id="3.40.50.720">
    <property type="entry name" value="NAD(P)-binding Rossmann-like Domain"/>
    <property type="match status" value="1"/>
</dbReference>
<dbReference type="AlphaFoldDB" id="A0A8J2UGU1"/>
<dbReference type="EMBL" id="BMJC01000005">
    <property type="protein sequence ID" value="GGB15573.1"/>
    <property type="molecule type" value="Genomic_DNA"/>
</dbReference>
<reference evidence="2" key="1">
    <citation type="journal article" date="2014" name="Int. J. Syst. Evol. Microbiol.">
        <title>Complete genome sequence of Corynebacterium casei LMG S-19264T (=DSM 44701T), isolated from a smear-ripened cheese.</title>
        <authorList>
            <consortium name="US DOE Joint Genome Institute (JGI-PGF)"/>
            <person name="Walter F."/>
            <person name="Albersmeier A."/>
            <person name="Kalinowski J."/>
            <person name="Ruckert C."/>
        </authorList>
    </citation>
    <scope>NUCLEOTIDE SEQUENCE</scope>
    <source>
        <strain evidence="2">CGMCC 1.15448</strain>
    </source>
</reference>